<feature type="transmembrane region" description="Helical" evidence="1">
    <location>
        <begin position="128"/>
        <end position="145"/>
    </location>
</feature>
<reference evidence="2 3" key="1">
    <citation type="journal article" date="2021" name="Environ. Microbiol.">
        <title>Genetic insights into the dark matter of the mammalian gut microbiota through targeted genome reconstruction.</title>
        <authorList>
            <person name="Lugli G.A."/>
            <person name="Alessandri G."/>
            <person name="Milani C."/>
            <person name="Viappiani A."/>
            <person name="Fontana F."/>
            <person name="Tarracchini C."/>
            <person name="Mancabelli L."/>
            <person name="Argentini C."/>
            <person name="Ruiz L."/>
            <person name="Margolles A."/>
            <person name="van Sinderen D."/>
            <person name="Turroni F."/>
            <person name="Ventura M."/>
        </authorList>
    </citation>
    <scope>NUCLEOTIDE SEQUENCE [LARGE SCALE GENOMIC DNA]</scope>
    <source>
        <strain evidence="2 3">MA1</strain>
    </source>
</reference>
<protein>
    <recommendedName>
        <fullName evidence="4">LigA</fullName>
    </recommendedName>
</protein>
<accession>A0ABS9VX21</accession>
<keyword evidence="1" id="KW-0472">Membrane</keyword>
<dbReference type="EMBL" id="JAFEJT020000048">
    <property type="protein sequence ID" value="MCH9276632.1"/>
    <property type="molecule type" value="Genomic_DNA"/>
</dbReference>
<feature type="transmembrane region" description="Helical" evidence="1">
    <location>
        <begin position="210"/>
        <end position="239"/>
    </location>
</feature>
<keyword evidence="1" id="KW-1133">Transmembrane helix</keyword>
<sequence>MSKSIRHASHRAEGIPRASAWLSSRYGALLLFAALLIYSGSDVWQNISWPPFYSFDETLEVDYVYQLTQGHLPTFFGGAEFNPLNLQYPYDVQWRYQHPPLFYLLEMPVFLAFDTVHHPIRGIWAMRGLVWVLGVVLIVASRWAAKQVLGREGLAVALVPVVVAANRCLPSVVFNYTLASLWVTLLIGMTAFLVRRVFSGDAITPGSMLWWLGIVALAPLTRLSTVPIMALCILVVLLAVCIQKRNRVRNALALCVIPSVLAVASSAWFYIRLYRLSGNFTGSQPQWSEAHLHRDIHKSLWDALLDLGFYKSALSQYQNSVVTYTNVGWACVVLLTIAPLIVGLLVLFGHATSSLLRAKRNGFTDLLIAAMLLCALCGTVLQQLMYYAQGGSGNAVYFSLISIVFAISICSGLAGFRNRLLTSVLASLWMMVKIAAFLYEVHLKWPFAENGTMVDSGMLAQAVTYGAVAVVIVGVMMVIALICLYGRSMPFSDRG</sequence>
<keyword evidence="3" id="KW-1185">Reference proteome</keyword>
<reference evidence="2 3" key="2">
    <citation type="journal article" date="2021" name="Syst. Appl. Microbiol.">
        <title>Phylogenetic classification of ten novel species belonging to the genus Bifidobacterium comprising B. phasiani sp. nov., B. pongonis sp. nov., B. saguinibicoloris sp. nov., B. colobi sp. nov., B. simiiventris sp. nov., B. santillanense sp. nov., B. miconis sp. nov., B. amazonense sp. nov., B. pluvialisilvae sp. nov., and B. miconisargentati sp. nov.</title>
        <authorList>
            <person name="Lugli G.A."/>
            <person name="Calvete-Torre I."/>
            <person name="Alessandri G."/>
            <person name="Milani C."/>
            <person name="Turroni F."/>
            <person name="Laiolo P."/>
            <person name="Ossiprandi M.C."/>
            <person name="Margolles A."/>
            <person name="Ruiz L."/>
            <person name="Ventura M."/>
        </authorList>
    </citation>
    <scope>NUCLEOTIDE SEQUENCE [LARGE SCALE GENOMIC DNA]</scope>
    <source>
        <strain evidence="2 3">MA1</strain>
    </source>
</reference>
<proteinExistence type="predicted"/>
<feature type="transmembrane region" description="Helical" evidence="1">
    <location>
        <begin position="394"/>
        <end position="413"/>
    </location>
</feature>
<keyword evidence="1" id="KW-0812">Transmembrane</keyword>
<organism evidence="2 3">
    <name type="scientific">Bifidobacterium amazonense</name>
    <dbReference type="NCBI Taxonomy" id="2809027"/>
    <lineage>
        <taxon>Bacteria</taxon>
        <taxon>Bacillati</taxon>
        <taxon>Actinomycetota</taxon>
        <taxon>Actinomycetes</taxon>
        <taxon>Bifidobacteriales</taxon>
        <taxon>Bifidobacteriaceae</taxon>
        <taxon>Bifidobacterium</taxon>
    </lineage>
</organism>
<evidence type="ECO:0000256" key="1">
    <source>
        <dbReference type="SAM" id="Phobius"/>
    </source>
</evidence>
<evidence type="ECO:0000313" key="3">
    <source>
        <dbReference type="Proteomes" id="UP000710815"/>
    </source>
</evidence>
<feature type="transmembrane region" description="Helical" evidence="1">
    <location>
        <begin position="176"/>
        <end position="198"/>
    </location>
</feature>
<name>A0ABS9VX21_9BIFI</name>
<feature type="transmembrane region" description="Helical" evidence="1">
    <location>
        <begin position="459"/>
        <end position="485"/>
    </location>
</feature>
<feature type="transmembrane region" description="Helical" evidence="1">
    <location>
        <begin position="327"/>
        <end position="351"/>
    </location>
</feature>
<feature type="transmembrane region" description="Helical" evidence="1">
    <location>
        <begin position="363"/>
        <end position="388"/>
    </location>
</feature>
<dbReference type="RefSeq" id="WP_241514321.1">
    <property type="nucleotide sequence ID" value="NZ_JAFEJT020000048.1"/>
</dbReference>
<evidence type="ECO:0008006" key="4">
    <source>
        <dbReference type="Google" id="ProtNLM"/>
    </source>
</evidence>
<evidence type="ECO:0000313" key="2">
    <source>
        <dbReference type="EMBL" id="MCH9276632.1"/>
    </source>
</evidence>
<feature type="transmembrane region" description="Helical" evidence="1">
    <location>
        <begin position="420"/>
        <end position="439"/>
    </location>
</feature>
<feature type="transmembrane region" description="Helical" evidence="1">
    <location>
        <begin position="251"/>
        <end position="271"/>
    </location>
</feature>
<dbReference type="Proteomes" id="UP000710815">
    <property type="component" value="Unassembled WGS sequence"/>
</dbReference>
<comment type="caution">
    <text evidence="2">The sequence shown here is derived from an EMBL/GenBank/DDBJ whole genome shotgun (WGS) entry which is preliminary data.</text>
</comment>
<feature type="transmembrane region" description="Helical" evidence="1">
    <location>
        <begin position="20"/>
        <end position="40"/>
    </location>
</feature>
<gene>
    <name evidence="2" type="ORF">JS533_010185</name>
</gene>